<evidence type="ECO:0000313" key="1">
    <source>
        <dbReference type="EMBL" id="QOR59214.1"/>
    </source>
</evidence>
<dbReference type="Proteomes" id="UP000594132">
    <property type="component" value="Segment"/>
</dbReference>
<keyword evidence="2" id="KW-1185">Reference proteome</keyword>
<dbReference type="GeneID" id="65129735"/>
<dbReference type="KEGG" id="vg:65129735"/>
<dbReference type="RefSeq" id="YP_010111372.1">
    <property type="nucleotide sequence ID" value="NC_055880.1"/>
</dbReference>
<accession>A0A7M1RYG6</accession>
<organism evidence="1 2">
    <name type="scientific">uncultured phage cr111_1</name>
    <dbReference type="NCBI Taxonomy" id="2772071"/>
    <lineage>
        <taxon>Viruses</taxon>
        <taxon>Duplodnaviria</taxon>
        <taxon>Heunggongvirae</taxon>
        <taxon>Uroviricota</taxon>
        <taxon>Caudoviricetes</taxon>
        <taxon>Crassvirales</taxon>
        <taxon>Steigviridae</taxon>
        <taxon>Asinivirinae</taxon>
        <taxon>Lahndsivirus</taxon>
        <taxon>Lahndsivirus rarus</taxon>
    </lineage>
</organism>
<protein>
    <submittedName>
        <fullName evidence="1">VpsT-like putative transcriptional regulator</fullName>
    </submittedName>
</protein>
<proteinExistence type="predicted"/>
<name>A0A7M1RYG6_9CAUD</name>
<dbReference type="EMBL" id="MT774387">
    <property type="protein sequence ID" value="QOR59214.1"/>
    <property type="molecule type" value="Genomic_DNA"/>
</dbReference>
<evidence type="ECO:0000313" key="2">
    <source>
        <dbReference type="Proteomes" id="UP000594132"/>
    </source>
</evidence>
<reference evidence="1 2" key="1">
    <citation type="submission" date="2020-07" db="EMBL/GenBank/DDBJ databases">
        <title>Taxonomic proposal: Crassvirales, a new order of highly abundant and diverse bacterial viruses.</title>
        <authorList>
            <person name="Shkoporov A.N."/>
            <person name="Stockdale S.R."/>
            <person name="Guerin E."/>
            <person name="Ross R.P."/>
            <person name="Hill C."/>
        </authorList>
    </citation>
    <scope>NUCLEOTIDE SEQUENCE [LARGE SCALE GENOMIC DNA]</scope>
</reference>
<sequence>MEGKNPKINSVVRIPASLNGSFFRFWFEFLSPIHKLTEREMDVITSLVKQRYELSKVIKDEEILDKVVMSEDTKRKVRAECNITLPHFQVIMGKLRKNKLIVDGRINKRFIPQLPEDAKEFKLLLYFDMNNE</sequence>